<keyword evidence="3" id="KW-1185">Reference proteome</keyword>
<dbReference type="PANTHER" id="PTHR45580:SF6">
    <property type="entry name" value="CARBOXYLESTERASE TYPE B DOMAIN-CONTAINING PROTEIN"/>
    <property type="match status" value="1"/>
</dbReference>
<dbReference type="Proteomes" id="UP001432027">
    <property type="component" value="Unassembled WGS sequence"/>
</dbReference>
<dbReference type="PANTHER" id="PTHR45580">
    <property type="entry name" value="PROTEIN CBG05369"/>
    <property type="match status" value="1"/>
</dbReference>
<dbReference type="SUPFAM" id="SSF53474">
    <property type="entry name" value="alpha/beta-Hydrolases"/>
    <property type="match status" value="1"/>
</dbReference>
<dbReference type="InterPro" id="IPR029058">
    <property type="entry name" value="AB_hydrolase_fold"/>
</dbReference>
<accession>A0AAV5UI47</accession>
<evidence type="ECO:0000313" key="3">
    <source>
        <dbReference type="Proteomes" id="UP001432027"/>
    </source>
</evidence>
<dbReference type="AlphaFoldDB" id="A0AAV5UI47"/>
<dbReference type="EMBL" id="BTSX01000006">
    <property type="protein sequence ID" value="GMT05982.1"/>
    <property type="molecule type" value="Genomic_DNA"/>
</dbReference>
<sequence length="221" mass="25316">MAGELFPITSELELRESRDPVRLMMGTTIYEVVGISGTGEGKVNRMLGIVNDEECSAKYRMDTETGEFETGYNTASEDIIMAAHVYTKYQAEIGGEAYLYEYDYPVHGVHTDDAFLVLGFHPFTLDENEKWLSRVYPRYFSNFIKSQRPAPDWCPVTPDLMNYYSVNKSFSDDVHPHTRYGYQNNLASYYEGLVKYDHKLVQVKNTVLSAPVQYKSLNFDG</sequence>
<feature type="non-terminal residue" evidence="2">
    <location>
        <position position="221"/>
    </location>
</feature>
<feature type="domain" description="Carboxylesterase type B" evidence="1">
    <location>
        <begin position="65"/>
        <end position="171"/>
    </location>
</feature>
<comment type="caution">
    <text evidence="2">The sequence shown here is derived from an EMBL/GenBank/DDBJ whole genome shotgun (WGS) entry which is preliminary data.</text>
</comment>
<evidence type="ECO:0000259" key="1">
    <source>
        <dbReference type="Pfam" id="PF00135"/>
    </source>
</evidence>
<reference evidence="2" key="1">
    <citation type="submission" date="2023-10" db="EMBL/GenBank/DDBJ databases">
        <title>Genome assembly of Pristionchus species.</title>
        <authorList>
            <person name="Yoshida K."/>
            <person name="Sommer R.J."/>
        </authorList>
    </citation>
    <scope>NUCLEOTIDE SEQUENCE</scope>
    <source>
        <strain evidence="2">RS0144</strain>
    </source>
</reference>
<organism evidence="2 3">
    <name type="scientific">Pristionchus entomophagus</name>
    <dbReference type="NCBI Taxonomy" id="358040"/>
    <lineage>
        <taxon>Eukaryota</taxon>
        <taxon>Metazoa</taxon>
        <taxon>Ecdysozoa</taxon>
        <taxon>Nematoda</taxon>
        <taxon>Chromadorea</taxon>
        <taxon>Rhabditida</taxon>
        <taxon>Rhabditina</taxon>
        <taxon>Diplogasteromorpha</taxon>
        <taxon>Diplogasteroidea</taxon>
        <taxon>Neodiplogasteridae</taxon>
        <taxon>Pristionchus</taxon>
    </lineage>
</organism>
<name>A0AAV5UI47_9BILA</name>
<proteinExistence type="predicted"/>
<protein>
    <recommendedName>
        <fullName evidence="1">Carboxylesterase type B domain-containing protein</fullName>
    </recommendedName>
</protein>
<dbReference type="Pfam" id="PF00135">
    <property type="entry name" value="COesterase"/>
    <property type="match status" value="1"/>
</dbReference>
<dbReference type="InterPro" id="IPR002018">
    <property type="entry name" value="CarbesteraseB"/>
</dbReference>
<evidence type="ECO:0000313" key="2">
    <source>
        <dbReference type="EMBL" id="GMT05982.1"/>
    </source>
</evidence>
<gene>
    <name evidence="2" type="ORF">PENTCL1PPCAC_28156</name>
</gene>
<dbReference type="Gene3D" id="3.40.50.1820">
    <property type="entry name" value="alpha/beta hydrolase"/>
    <property type="match status" value="1"/>
</dbReference>